<keyword evidence="7" id="KW-1185">Reference proteome</keyword>
<dbReference type="InterPro" id="IPR050109">
    <property type="entry name" value="HTH-type_TetR-like_transc_reg"/>
</dbReference>
<feature type="DNA-binding region" description="H-T-H motif" evidence="4">
    <location>
        <begin position="35"/>
        <end position="54"/>
    </location>
</feature>
<dbReference type="Pfam" id="PF00440">
    <property type="entry name" value="TetR_N"/>
    <property type="match status" value="1"/>
</dbReference>
<dbReference type="PRINTS" id="PR00455">
    <property type="entry name" value="HTHTETR"/>
</dbReference>
<dbReference type="Proteomes" id="UP000319557">
    <property type="component" value="Chromosome"/>
</dbReference>
<dbReference type="InterPro" id="IPR001647">
    <property type="entry name" value="HTH_TetR"/>
</dbReference>
<evidence type="ECO:0000313" key="7">
    <source>
        <dbReference type="Proteomes" id="UP000319557"/>
    </source>
</evidence>
<evidence type="ECO:0000256" key="4">
    <source>
        <dbReference type="PROSITE-ProRule" id="PRU00335"/>
    </source>
</evidence>
<evidence type="ECO:0000256" key="1">
    <source>
        <dbReference type="ARBA" id="ARBA00023015"/>
    </source>
</evidence>
<evidence type="ECO:0000259" key="5">
    <source>
        <dbReference type="PROSITE" id="PS50977"/>
    </source>
</evidence>
<keyword evidence="2 4" id="KW-0238">DNA-binding</keyword>
<dbReference type="OrthoDB" id="9814200at2"/>
<dbReference type="GO" id="GO:0003700">
    <property type="term" value="F:DNA-binding transcription factor activity"/>
    <property type="evidence" value="ECO:0007669"/>
    <property type="project" value="TreeGrafter"/>
</dbReference>
<organism evidence="6 7">
    <name type="scientific">Rosistilla ulvae</name>
    <dbReference type="NCBI Taxonomy" id="1930277"/>
    <lineage>
        <taxon>Bacteria</taxon>
        <taxon>Pseudomonadati</taxon>
        <taxon>Planctomycetota</taxon>
        <taxon>Planctomycetia</taxon>
        <taxon>Pirellulales</taxon>
        <taxon>Pirellulaceae</taxon>
        <taxon>Rosistilla</taxon>
    </lineage>
</organism>
<evidence type="ECO:0000256" key="3">
    <source>
        <dbReference type="ARBA" id="ARBA00023163"/>
    </source>
</evidence>
<proteinExistence type="predicted"/>
<dbReference type="GO" id="GO:0000976">
    <property type="term" value="F:transcription cis-regulatory region binding"/>
    <property type="evidence" value="ECO:0007669"/>
    <property type="project" value="TreeGrafter"/>
</dbReference>
<reference evidence="6 7" key="1">
    <citation type="submission" date="2019-02" db="EMBL/GenBank/DDBJ databases">
        <title>Deep-cultivation of Planctomycetes and their phenomic and genomic characterization uncovers novel biology.</title>
        <authorList>
            <person name="Wiegand S."/>
            <person name="Jogler M."/>
            <person name="Boedeker C."/>
            <person name="Pinto D."/>
            <person name="Vollmers J."/>
            <person name="Rivas-Marin E."/>
            <person name="Kohn T."/>
            <person name="Peeters S.H."/>
            <person name="Heuer A."/>
            <person name="Rast P."/>
            <person name="Oberbeckmann S."/>
            <person name="Bunk B."/>
            <person name="Jeske O."/>
            <person name="Meyerdierks A."/>
            <person name="Storesund J.E."/>
            <person name="Kallscheuer N."/>
            <person name="Luecker S."/>
            <person name="Lage O.M."/>
            <person name="Pohl T."/>
            <person name="Merkel B.J."/>
            <person name="Hornburger P."/>
            <person name="Mueller R.-W."/>
            <person name="Bruemmer F."/>
            <person name="Labrenz M."/>
            <person name="Spormann A.M."/>
            <person name="Op den Camp H."/>
            <person name="Overmann J."/>
            <person name="Amann R."/>
            <person name="Jetten M.S.M."/>
            <person name="Mascher T."/>
            <person name="Medema M.H."/>
            <person name="Devos D.P."/>
            <person name="Kaster A.-K."/>
            <person name="Ovreas L."/>
            <person name="Rohde M."/>
            <person name="Galperin M.Y."/>
            <person name="Jogler C."/>
        </authorList>
    </citation>
    <scope>NUCLEOTIDE SEQUENCE [LARGE SCALE GENOMIC DNA]</scope>
    <source>
        <strain evidence="6 7">EC9</strain>
    </source>
</reference>
<protein>
    <submittedName>
        <fullName evidence="6">Bacterial regulatory proteins, tetR family</fullName>
    </submittedName>
</protein>
<feature type="domain" description="HTH tetR-type" evidence="5">
    <location>
        <begin position="12"/>
        <end position="72"/>
    </location>
</feature>
<keyword evidence="3" id="KW-0804">Transcription</keyword>
<sequence length="245" mass="27695">MQTLTPKQQQIRQRETRILDLARPMIANGGISVLSMDAIAAELKTAKGTVYNHFPNKEEIVLALAIQAVECRLSLFSHAASLDGSPRQRVAAIGIACELFVDRFHELFRIEQIIRHDAVWDKTSPKRQALLRDCESRCMHTVATVVRDAMACGDLENQTTHAVEDIVFGLWSLVYGGLMLELTSPSLADLGIENARRAIRRNCNGLLDGLQWQPLHDPKSYERWIEKVRTDLNQWLDNEHKLGES</sequence>
<dbReference type="RefSeq" id="WP_145348048.1">
    <property type="nucleotide sequence ID" value="NZ_CP036261.1"/>
</dbReference>
<dbReference type="Gene3D" id="1.10.357.10">
    <property type="entry name" value="Tetracycline Repressor, domain 2"/>
    <property type="match status" value="1"/>
</dbReference>
<dbReference type="EMBL" id="CP036261">
    <property type="protein sequence ID" value="QDS90175.1"/>
    <property type="molecule type" value="Genomic_DNA"/>
</dbReference>
<evidence type="ECO:0000256" key="2">
    <source>
        <dbReference type="ARBA" id="ARBA00023125"/>
    </source>
</evidence>
<dbReference type="PANTHER" id="PTHR30055">
    <property type="entry name" value="HTH-TYPE TRANSCRIPTIONAL REGULATOR RUTR"/>
    <property type="match status" value="1"/>
</dbReference>
<keyword evidence="1" id="KW-0805">Transcription regulation</keyword>
<dbReference type="Gene3D" id="1.10.10.60">
    <property type="entry name" value="Homeodomain-like"/>
    <property type="match status" value="1"/>
</dbReference>
<dbReference type="AlphaFoldDB" id="A0A517M5M1"/>
<name>A0A517M5M1_9BACT</name>
<dbReference type="InterPro" id="IPR009057">
    <property type="entry name" value="Homeodomain-like_sf"/>
</dbReference>
<dbReference type="PROSITE" id="PS50977">
    <property type="entry name" value="HTH_TETR_2"/>
    <property type="match status" value="1"/>
</dbReference>
<gene>
    <name evidence="6" type="ORF">EC9_43820</name>
</gene>
<dbReference type="PANTHER" id="PTHR30055:SF234">
    <property type="entry name" value="HTH-TYPE TRANSCRIPTIONAL REGULATOR BETI"/>
    <property type="match status" value="1"/>
</dbReference>
<dbReference type="KEGG" id="ruv:EC9_43820"/>
<evidence type="ECO:0000313" key="6">
    <source>
        <dbReference type="EMBL" id="QDS90175.1"/>
    </source>
</evidence>
<dbReference type="SUPFAM" id="SSF46689">
    <property type="entry name" value="Homeodomain-like"/>
    <property type="match status" value="1"/>
</dbReference>
<accession>A0A517M5M1</accession>